<comment type="caution">
    <text evidence="1">The sequence shown here is derived from an EMBL/GenBank/DDBJ whole genome shotgun (WGS) entry which is preliminary data.</text>
</comment>
<dbReference type="AlphaFoldDB" id="A0A8H3LNN3"/>
<evidence type="ECO:0000313" key="1">
    <source>
        <dbReference type="EMBL" id="GES89717.1"/>
    </source>
</evidence>
<organism evidence="1 2">
    <name type="scientific">Rhizophagus clarus</name>
    <dbReference type="NCBI Taxonomy" id="94130"/>
    <lineage>
        <taxon>Eukaryota</taxon>
        <taxon>Fungi</taxon>
        <taxon>Fungi incertae sedis</taxon>
        <taxon>Mucoromycota</taxon>
        <taxon>Glomeromycotina</taxon>
        <taxon>Glomeromycetes</taxon>
        <taxon>Glomerales</taxon>
        <taxon>Glomeraceae</taxon>
        <taxon>Rhizophagus</taxon>
    </lineage>
</organism>
<dbReference type="EMBL" id="BLAL01000191">
    <property type="protein sequence ID" value="GES89717.1"/>
    <property type="molecule type" value="Genomic_DNA"/>
</dbReference>
<sequence length="258" mass="29323">MEDLEVQQTLPIINAYLTILKSYLEHLKLPINEGELMIRFVAPAFNMSLDLNQEKFRKRWSEQQLIASQERRREGQDPNNERARAGQKTDIIIDLSTGPALEGFICEVSGGLPAGCPKKIWTDKLKLMVGMRDMINRVIKTFPGLSPTDYMKVIVFGCQVIGLQMNLYAMDVRTSGIYRFGIIDKVSLPASSKELPTYEAVHTMLRSLELKLKESQKKIQNPKVGIKESRLFTMISKLDSSNKIFVDNKGSECCQYNL</sequence>
<dbReference type="Proteomes" id="UP000615446">
    <property type="component" value="Unassembled WGS sequence"/>
</dbReference>
<dbReference type="OrthoDB" id="2399986at2759"/>
<reference evidence="1" key="1">
    <citation type="submission" date="2019-10" db="EMBL/GenBank/DDBJ databases">
        <title>Conservation and host-specific expression of non-tandemly repeated heterogenous ribosome RNA gene in arbuscular mycorrhizal fungi.</title>
        <authorList>
            <person name="Maeda T."/>
            <person name="Kobayashi Y."/>
            <person name="Nakagawa T."/>
            <person name="Ezawa T."/>
            <person name="Yamaguchi K."/>
            <person name="Bino T."/>
            <person name="Nishimoto Y."/>
            <person name="Shigenobu S."/>
            <person name="Kawaguchi M."/>
        </authorList>
    </citation>
    <scope>NUCLEOTIDE SEQUENCE</scope>
    <source>
        <strain evidence="1">HR1</strain>
    </source>
</reference>
<protein>
    <submittedName>
        <fullName evidence="1">Uncharacterized protein</fullName>
    </submittedName>
</protein>
<proteinExistence type="predicted"/>
<evidence type="ECO:0000313" key="2">
    <source>
        <dbReference type="Proteomes" id="UP000615446"/>
    </source>
</evidence>
<gene>
    <name evidence="1" type="ORF">RCL2_001660500</name>
</gene>
<accession>A0A8H3LNN3</accession>
<name>A0A8H3LNN3_9GLOM</name>